<evidence type="ECO:0000313" key="2">
    <source>
        <dbReference type="EMBL" id="SDE18509.1"/>
    </source>
</evidence>
<name>A0A1G7AUJ4_9SPHI</name>
<feature type="region of interest" description="Disordered" evidence="1">
    <location>
        <begin position="1"/>
        <end position="26"/>
    </location>
</feature>
<reference evidence="3" key="1">
    <citation type="submission" date="2016-10" db="EMBL/GenBank/DDBJ databases">
        <authorList>
            <person name="Varghese N."/>
            <person name="Submissions S."/>
        </authorList>
    </citation>
    <scope>NUCLEOTIDE SEQUENCE [LARGE SCALE GENOMIC DNA]</scope>
    <source>
        <strain evidence="3">DSM 18609</strain>
    </source>
</reference>
<sequence length="51" mass="5601">MDKPTHMPPPHQSTKTKTSNNSPFDEFVLEGPIRGVCHKAAGNRIVESITV</sequence>
<protein>
    <submittedName>
        <fullName evidence="2">Uncharacterized protein</fullName>
    </submittedName>
</protein>
<feature type="compositionally biased region" description="Pro residues" evidence="1">
    <location>
        <begin position="1"/>
        <end position="11"/>
    </location>
</feature>
<keyword evidence="3" id="KW-1185">Reference proteome</keyword>
<dbReference type="Proteomes" id="UP000199455">
    <property type="component" value="Unassembled WGS sequence"/>
</dbReference>
<feature type="compositionally biased region" description="Polar residues" evidence="1">
    <location>
        <begin position="12"/>
        <end position="23"/>
    </location>
</feature>
<accession>A0A1G7AUJ4</accession>
<dbReference type="AlphaFoldDB" id="A0A1G7AUJ4"/>
<evidence type="ECO:0000256" key="1">
    <source>
        <dbReference type="SAM" id="MobiDB-lite"/>
    </source>
</evidence>
<proteinExistence type="predicted"/>
<gene>
    <name evidence="2" type="ORF">SAMN04488024_11360</name>
</gene>
<dbReference type="EMBL" id="FMZH01000013">
    <property type="protein sequence ID" value="SDE18509.1"/>
    <property type="molecule type" value="Genomic_DNA"/>
</dbReference>
<evidence type="ECO:0000313" key="3">
    <source>
        <dbReference type="Proteomes" id="UP000199455"/>
    </source>
</evidence>
<organism evidence="2 3">
    <name type="scientific">Pedobacter soli</name>
    <dbReference type="NCBI Taxonomy" id="390242"/>
    <lineage>
        <taxon>Bacteria</taxon>
        <taxon>Pseudomonadati</taxon>
        <taxon>Bacteroidota</taxon>
        <taxon>Sphingobacteriia</taxon>
        <taxon>Sphingobacteriales</taxon>
        <taxon>Sphingobacteriaceae</taxon>
        <taxon>Pedobacter</taxon>
    </lineage>
</organism>